<evidence type="ECO:0000313" key="8">
    <source>
        <dbReference type="EMBL" id="CAE0633562.1"/>
    </source>
</evidence>
<reference evidence="9" key="1">
    <citation type="submission" date="2021-01" db="EMBL/GenBank/DDBJ databases">
        <authorList>
            <person name="Corre E."/>
            <person name="Pelletier E."/>
            <person name="Niang G."/>
            <person name="Scheremetjew M."/>
            <person name="Finn R."/>
            <person name="Kale V."/>
            <person name="Holt S."/>
            <person name="Cochrane G."/>
            <person name="Meng A."/>
            <person name="Brown T."/>
            <person name="Cohen L."/>
        </authorList>
    </citation>
    <scope>NUCLEOTIDE SEQUENCE</scope>
    <source>
        <strain evidence="9">CCMP3107</strain>
    </source>
</reference>
<dbReference type="InterPro" id="IPR026904">
    <property type="entry name" value="MnmG_C"/>
</dbReference>
<dbReference type="Pfam" id="PF13932">
    <property type="entry name" value="SAM_GIDA_C"/>
    <property type="match status" value="1"/>
</dbReference>
<comment type="cofactor">
    <cofactor evidence="1">
        <name>FAD</name>
        <dbReference type="ChEBI" id="CHEBI:57692"/>
    </cofactor>
</comment>
<evidence type="ECO:0000259" key="7">
    <source>
        <dbReference type="SMART" id="SM01228"/>
    </source>
</evidence>
<dbReference type="GO" id="GO:0050660">
    <property type="term" value="F:flavin adenine dinucleotide binding"/>
    <property type="evidence" value="ECO:0007669"/>
    <property type="project" value="InterPro"/>
</dbReference>
<comment type="similarity">
    <text evidence="2">Belongs to the MnmG family.</text>
</comment>
<dbReference type="PANTHER" id="PTHR11806">
    <property type="entry name" value="GLUCOSE INHIBITED DIVISION PROTEIN A"/>
    <property type="match status" value="1"/>
</dbReference>
<dbReference type="InterPro" id="IPR004416">
    <property type="entry name" value="MnmG"/>
</dbReference>
<dbReference type="InterPro" id="IPR036188">
    <property type="entry name" value="FAD/NAD-bd_sf"/>
</dbReference>
<dbReference type="InterPro" id="IPR002218">
    <property type="entry name" value="MnmG-rel"/>
</dbReference>
<dbReference type="GO" id="GO:0002098">
    <property type="term" value="P:tRNA wobble uridine modification"/>
    <property type="evidence" value="ECO:0007669"/>
    <property type="project" value="InterPro"/>
</dbReference>
<sequence>MLRSVGTFLCYFLVAMNSVRVAMGFQKGALLGKALAIHARQGHRYLMMSAAIPSQAEVIVIGGGHAGCEAAAAAARTGAQTILLTQKKETIGELSCNPSIGGIGKGHLVKEIDALDGLMGRVIDEAGIHFRMLNRRKGQAVRGPRAQADRDLYKAAMQAALAATPNLRIVEASAEDLVLGAGNRVEGVVTAEGARIAAGQVVITTGTFLRGVCYLGRERYQAGRHLRDSEAVEPPSVGLALTLERLGLPLGRLKTGTPPRLDGRTIDWDRLEPQPSESPAVPFSFANAERGVAMAGRFITCAKTYTNARTQEVVLGNQHLLPEYDGMDGAGNGPRYCPSIFKKYQRFPDRDSHLIWLEPEGLATDVVYPNGLSGPYPPEVQQLILGTIPGLEKVEIVRPGYDVEYDYVEPRSLQHTLETKAAPGLFLAGQICGTTGYEEAAAQGIVAGANAGLRAQGRPRFTLGRDEAYVGVLVDDLVTKGTSEPYRMFTSRAEYRLSLRADNADLRLTRRGREAGLVADERRLDLLDHREGLITQSLVRLENFNILCDDWMKLGGNDFEMNIGSGAKKTGIQAMQMPKVTLEQVEDVMAKYEKEKEMNNLRTADIAWDTVEALCKYKNYMARQEQEMETWRKNQNMKIPPDMEYTSENLPTFSAEELEKLNRFRPDTFHAASQISGITPNSLVYLYHHVVKRERDRRWREDREKEILAHHFQEEGEGKEGEVGAAAVTEPLVEEARA</sequence>
<dbReference type="SMART" id="SM01228">
    <property type="entry name" value="GIDA_assoc_3"/>
    <property type="match status" value="1"/>
</dbReference>
<dbReference type="FunFam" id="3.50.50.60:FF:000082">
    <property type="entry name" value="protein MTO1 homolog, mitochondrial isoform X1"/>
    <property type="match status" value="1"/>
</dbReference>
<dbReference type="PANTHER" id="PTHR11806:SF0">
    <property type="entry name" value="PROTEIN MTO1 HOMOLOG, MITOCHONDRIAL"/>
    <property type="match status" value="1"/>
</dbReference>
<organism evidence="9">
    <name type="scientific">Heterosigma akashiwo</name>
    <name type="common">Chromophytic alga</name>
    <name type="synonym">Heterosigma carterae</name>
    <dbReference type="NCBI Taxonomy" id="2829"/>
    <lineage>
        <taxon>Eukaryota</taxon>
        <taxon>Sar</taxon>
        <taxon>Stramenopiles</taxon>
        <taxon>Ochrophyta</taxon>
        <taxon>Raphidophyceae</taxon>
        <taxon>Chattonellales</taxon>
        <taxon>Chattonellaceae</taxon>
        <taxon>Heterosigma</taxon>
    </lineage>
</organism>
<feature type="chain" id="PRO_5036192516" description="tRNA uridine 5-carboxymethylaminomethyl modification enzyme C-terminal subdomain domain-containing protein" evidence="6">
    <location>
        <begin position="25"/>
        <end position="738"/>
    </location>
</feature>
<evidence type="ECO:0000256" key="4">
    <source>
        <dbReference type="ARBA" id="ARBA00022827"/>
    </source>
</evidence>
<evidence type="ECO:0000256" key="1">
    <source>
        <dbReference type="ARBA" id="ARBA00001974"/>
    </source>
</evidence>
<dbReference type="EMBL" id="HBIU01026586">
    <property type="protein sequence ID" value="CAE0633562.1"/>
    <property type="molecule type" value="Transcribed_RNA"/>
</dbReference>
<keyword evidence="4" id="KW-0274">FAD</keyword>
<dbReference type="HAMAP" id="MF_00129">
    <property type="entry name" value="MnmG_GidA"/>
    <property type="match status" value="1"/>
</dbReference>
<accession>A0A6V1QVZ8</accession>
<feature type="region of interest" description="Disordered" evidence="5">
    <location>
        <begin position="710"/>
        <end position="738"/>
    </location>
</feature>
<evidence type="ECO:0000256" key="6">
    <source>
        <dbReference type="SAM" id="SignalP"/>
    </source>
</evidence>
<dbReference type="SUPFAM" id="SSF51905">
    <property type="entry name" value="FAD/NAD(P)-binding domain"/>
    <property type="match status" value="1"/>
</dbReference>
<feature type="compositionally biased region" description="Basic and acidic residues" evidence="5">
    <location>
        <begin position="710"/>
        <end position="722"/>
    </location>
</feature>
<dbReference type="EMBL" id="HBIU01026587">
    <property type="protein sequence ID" value="CAE0633563.1"/>
    <property type="molecule type" value="Transcribed_RNA"/>
</dbReference>
<evidence type="ECO:0000313" key="9">
    <source>
        <dbReference type="EMBL" id="CAE0633563.1"/>
    </source>
</evidence>
<protein>
    <recommendedName>
        <fullName evidence="7">tRNA uridine 5-carboxymethylaminomethyl modification enzyme C-terminal subdomain domain-containing protein</fullName>
    </recommendedName>
</protein>
<dbReference type="Gene3D" id="3.50.50.60">
    <property type="entry name" value="FAD/NAD(P)-binding domain"/>
    <property type="match status" value="2"/>
</dbReference>
<evidence type="ECO:0000256" key="2">
    <source>
        <dbReference type="ARBA" id="ARBA00007653"/>
    </source>
</evidence>
<dbReference type="GO" id="GO:0030488">
    <property type="term" value="P:tRNA methylation"/>
    <property type="evidence" value="ECO:0007669"/>
    <property type="project" value="TreeGrafter"/>
</dbReference>
<keyword evidence="6" id="KW-0732">Signal</keyword>
<dbReference type="InterPro" id="IPR040131">
    <property type="entry name" value="MnmG_N"/>
</dbReference>
<proteinExistence type="inferred from homology"/>
<dbReference type="Pfam" id="PF01134">
    <property type="entry name" value="GIDA"/>
    <property type="match status" value="1"/>
</dbReference>
<evidence type="ECO:0000256" key="5">
    <source>
        <dbReference type="SAM" id="MobiDB-lite"/>
    </source>
</evidence>
<dbReference type="NCBIfam" id="TIGR00136">
    <property type="entry name" value="mnmG_gidA"/>
    <property type="match status" value="1"/>
</dbReference>
<gene>
    <name evidence="8" type="ORF">HAKA00212_LOCUS12275</name>
    <name evidence="9" type="ORF">HAKA00212_LOCUS12276</name>
</gene>
<dbReference type="PRINTS" id="PR00411">
    <property type="entry name" value="PNDRDTASEI"/>
</dbReference>
<evidence type="ECO:0000256" key="3">
    <source>
        <dbReference type="ARBA" id="ARBA00022630"/>
    </source>
</evidence>
<dbReference type="InterPro" id="IPR047001">
    <property type="entry name" value="MnmG_C_subdom"/>
</dbReference>
<dbReference type="AlphaFoldDB" id="A0A6V1QVZ8"/>
<keyword evidence="3" id="KW-0285">Flavoprotein</keyword>
<dbReference type="Gene3D" id="1.10.150.570">
    <property type="entry name" value="GidA associated domain, C-terminal subdomain"/>
    <property type="match status" value="1"/>
</dbReference>
<name>A0A6V1QVZ8_HETAK</name>
<dbReference type="FunFam" id="3.50.50.60:FF:000002">
    <property type="entry name" value="tRNA uridine 5-carboxymethylaminomethyl modification enzyme MnmG"/>
    <property type="match status" value="1"/>
</dbReference>
<feature type="domain" description="tRNA uridine 5-carboxymethylaminomethyl modification enzyme C-terminal subdomain" evidence="7">
    <location>
        <begin position="615"/>
        <end position="688"/>
    </location>
</feature>
<dbReference type="GO" id="GO:0005737">
    <property type="term" value="C:cytoplasm"/>
    <property type="evidence" value="ECO:0007669"/>
    <property type="project" value="UniProtKB-ARBA"/>
</dbReference>
<dbReference type="InterPro" id="IPR044920">
    <property type="entry name" value="MnmG_C_subdom_sf"/>
</dbReference>
<feature type="signal peptide" evidence="6">
    <location>
        <begin position="1"/>
        <end position="24"/>
    </location>
</feature>